<gene>
    <name evidence="9" type="ORF">C1J01_38090</name>
</gene>
<feature type="region of interest" description="Disordered" evidence="6">
    <location>
        <begin position="535"/>
        <end position="585"/>
    </location>
</feature>
<dbReference type="InterPro" id="IPR051539">
    <property type="entry name" value="T4SS-coupling_protein"/>
</dbReference>
<dbReference type="RefSeq" id="WP_111183833.1">
    <property type="nucleotide sequence ID" value="NZ_POUD01000252.1"/>
</dbReference>
<name>A0A2W2DAY8_9ACTN</name>
<evidence type="ECO:0000256" key="4">
    <source>
        <dbReference type="ARBA" id="ARBA00022989"/>
    </source>
</evidence>
<dbReference type="PANTHER" id="PTHR37937:SF1">
    <property type="entry name" value="CONJUGATIVE TRANSFER: DNA TRANSPORT"/>
    <property type="match status" value="1"/>
</dbReference>
<dbReference type="InterPro" id="IPR032689">
    <property type="entry name" value="TraG-D_C"/>
</dbReference>
<dbReference type="CDD" id="cd01127">
    <property type="entry name" value="TrwB_TraG_TraD_VirD4"/>
    <property type="match status" value="1"/>
</dbReference>
<dbReference type="GO" id="GO:0005886">
    <property type="term" value="C:plasma membrane"/>
    <property type="evidence" value="ECO:0007669"/>
    <property type="project" value="UniProtKB-SubCell"/>
</dbReference>
<keyword evidence="2" id="KW-1003">Cell membrane</keyword>
<reference evidence="9 10" key="1">
    <citation type="submission" date="2018-01" db="EMBL/GenBank/DDBJ databases">
        <title>Draft genome sequence of Nonomuraea sp. KC333.</title>
        <authorList>
            <person name="Sahin N."/>
            <person name="Saygin H."/>
            <person name="Ay H."/>
        </authorList>
    </citation>
    <scope>NUCLEOTIDE SEQUENCE [LARGE SCALE GENOMIC DNA]</scope>
    <source>
        <strain evidence="9 10">KC333</strain>
    </source>
</reference>
<dbReference type="Pfam" id="PF12696">
    <property type="entry name" value="TraG-D_C"/>
    <property type="match status" value="1"/>
</dbReference>
<feature type="transmembrane region" description="Helical" evidence="7">
    <location>
        <begin position="16"/>
        <end position="36"/>
    </location>
</feature>
<dbReference type="PANTHER" id="PTHR37937">
    <property type="entry name" value="CONJUGATIVE TRANSFER: DNA TRANSPORT"/>
    <property type="match status" value="1"/>
</dbReference>
<comment type="caution">
    <text evidence="9">The sequence shown here is derived from an EMBL/GenBank/DDBJ whole genome shotgun (WGS) entry which is preliminary data.</text>
</comment>
<feature type="compositionally biased region" description="Low complexity" evidence="6">
    <location>
        <begin position="535"/>
        <end position="550"/>
    </location>
</feature>
<evidence type="ECO:0000256" key="5">
    <source>
        <dbReference type="ARBA" id="ARBA00023136"/>
    </source>
</evidence>
<dbReference type="Gene3D" id="3.40.50.300">
    <property type="entry name" value="P-loop containing nucleotide triphosphate hydrolases"/>
    <property type="match status" value="1"/>
</dbReference>
<evidence type="ECO:0000259" key="8">
    <source>
        <dbReference type="Pfam" id="PF12696"/>
    </source>
</evidence>
<dbReference type="OrthoDB" id="226701at2"/>
<evidence type="ECO:0000256" key="6">
    <source>
        <dbReference type="SAM" id="MobiDB-lite"/>
    </source>
</evidence>
<protein>
    <recommendedName>
        <fullName evidence="8">TraD/TraG TraM recognition site domain-containing protein</fullName>
    </recommendedName>
</protein>
<feature type="domain" description="TraD/TraG TraM recognition site" evidence="8">
    <location>
        <begin position="379"/>
        <end position="496"/>
    </location>
</feature>
<keyword evidence="10" id="KW-1185">Reference proteome</keyword>
<keyword evidence="5 7" id="KW-0472">Membrane</keyword>
<keyword evidence="3 7" id="KW-0812">Transmembrane</keyword>
<evidence type="ECO:0000256" key="1">
    <source>
        <dbReference type="ARBA" id="ARBA00004651"/>
    </source>
</evidence>
<dbReference type="SUPFAM" id="SSF52540">
    <property type="entry name" value="P-loop containing nucleoside triphosphate hydrolases"/>
    <property type="match status" value="1"/>
</dbReference>
<comment type="subcellular location">
    <subcellularLocation>
        <location evidence="1">Cell membrane</location>
        <topology evidence="1">Multi-pass membrane protein</topology>
    </subcellularLocation>
</comment>
<accession>A0A2W2DAY8</accession>
<evidence type="ECO:0000256" key="7">
    <source>
        <dbReference type="SAM" id="Phobius"/>
    </source>
</evidence>
<dbReference type="AlphaFoldDB" id="A0A2W2DAY8"/>
<evidence type="ECO:0000256" key="2">
    <source>
        <dbReference type="ARBA" id="ARBA00022475"/>
    </source>
</evidence>
<evidence type="ECO:0000313" key="9">
    <source>
        <dbReference type="EMBL" id="PZG09166.1"/>
    </source>
</evidence>
<dbReference type="InterPro" id="IPR027417">
    <property type="entry name" value="P-loop_NTPase"/>
</dbReference>
<proteinExistence type="predicted"/>
<sequence>MTGGPFTFTGVRAIQIPPLMAFVGLAVAALLVVVIADRLRDPRRRHGLALRWRLHWRLYPGRGFARRLELYRHYGLPAARKVARQARPSLRTWWLRHTVHHREIAIFLGWAQGWLWPWRVYATLEDNVLILAPQKEGKTAHLAGRIIDAPGAVIVTSIRDDIVASTAGLRGQRGTVHLFNPEQVGEWASTVRWSPVDGCEDPATAIRRAAHMVAAIDTSGLSDQGFWSNQAAMVLAALLHAAALEHLTMAEVDAWALDEDPTPLTILSQRRPGLNTDRAAAQVRRYHALHVRTRDSIFLTLRQVLQCMDDPTTAWTLCPPHGEGLDLEDMLRRRETLYLISGDSLSPATPILFSTLVAEIHHTARQLASRRNGRRLDPPVTFVLDEAPAICPIPHLPTWLATAAGSGFCFLVGGQSWSQFQERWGKDSARTIWNNTKAKLLFGATSDPDDTETMSALCGQIALPYWETSVDGSGKRMRTRRWEMVPVLPPEEARMLRTWRALAVRRNALPTIVRIERVWRRADYKRWRAKDGHIPLPSLGLGPAPGDLSGTTDEQLADPSWTAAERGRRPRPARPWHSAEPGNEA</sequence>
<evidence type="ECO:0000256" key="3">
    <source>
        <dbReference type="ARBA" id="ARBA00022692"/>
    </source>
</evidence>
<dbReference type="Proteomes" id="UP000249304">
    <property type="component" value="Unassembled WGS sequence"/>
</dbReference>
<dbReference type="EMBL" id="POUD01000252">
    <property type="protein sequence ID" value="PZG09166.1"/>
    <property type="molecule type" value="Genomic_DNA"/>
</dbReference>
<organism evidence="9 10">
    <name type="scientific">Nonomuraea aridisoli</name>
    <dbReference type="NCBI Taxonomy" id="2070368"/>
    <lineage>
        <taxon>Bacteria</taxon>
        <taxon>Bacillati</taxon>
        <taxon>Actinomycetota</taxon>
        <taxon>Actinomycetes</taxon>
        <taxon>Streptosporangiales</taxon>
        <taxon>Streptosporangiaceae</taxon>
        <taxon>Nonomuraea</taxon>
    </lineage>
</organism>
<keyword evidence="4 7" id="KW-1133">Transmembrane helix</keyword>
<evidence type="ECO:0000313" key="10">
    <source>
        <dbReference type="Proteomes" id="UP000249304"/>
    </source>
</evidence>